<feature type="domain" description="HTH luxR-type" evidence="4">
    <location>
        <begin position="166"/>
        <end position="231"/>
    </location>
</feature>
<name>A0A1J0WM94_9RHOB</name>
<dbReference type="Pfam" id="PF03472">
    <property type="entry name" value="Autoind_bind"/>
    <property type="match status" value="1"/>
</dbReference>
<dbReference type="InterPro" id="IPR036693">
    <property type="entry name" value="TF_LuxR_autoind-bd_dom_sf"/>
</dbReference>
<dbReference type="Proteomes" id="UP000181897">
    <property type="component" value="Chromosome"/>
</dbReference>
<dbReference type="GO" id="GO:0003677">
    <property type="term" value="F:DNA binding"/>
    <property type="evidence" value="ECO:0007669"/>
    <property type="project" value="UniProtKB-KW"/>
</dbReference>
<organism evidence="5 6">
    <name type="scientific">Sulfitobacter alexandrii</name>
    <dbReference type="NCBI Taxonomy" id="1917485"/>
    <lineage>
        <taxon>Bacteria</taxon>
        <taxon>Pseudomonadati</taxon>
        <taxon>Pseudomonadota</taxon>
        <taxon>Alphaproteobacteria</taxon>
        <taxon>Rhodobacterales</taxon>
        <taxon>Roseobacteraceae</taxon>
        <taxon>Sulfitobacter</taxon>
    </lineage>
</organism>
<dbReference type="Gene3D" id="3.30.450.80">
    <property type="entry name" value="Transcription factor LuxR-like, autoinducer-binding domain"/>
    <property type="match status" value="1"/>
</dbReference>
<dbReference type="SUPFAM" id="SSF75516">
    <property type="entry name" value="Pheromone-binding domain of LuxR-like quorum-sensing transcription factors"/>
    <property type="match status" value="1"/>
</dbReference>
<dbReference type="AlphaFoldDB" id="A0A1J0WM94"/>
<keyword evidence="3" id="KW-0804">Transcription</keyword>
<dbReference type="InterPro" id="IPR016032">
    <property type="entry name" value="Sig_transdc_resp-reg_C-effctor"/>
</dbReference>
<evidence type="ECO:0000256" key="3">
    <source>
        <dbReference type="ARBA" id="ARBA00023163"/>
    </source>
</evidence>
<accession>A0A1J0WM94</accession>
<dbReference type="PROSITE" id="PS50043">
    <property type="entry name" value="HTH_LUXR_2"/>
    <property type="match status" value="1"/>
</dbReference>
<dbReference type="Pfam" id="PF00196">
    <property type="entry name" value="GerE"/>
    <property type="match status" value="1"/>
</dbReference>
<dbReference type="GO" id="GO:0006355">
    <property type="term" value="P:regulation of DNA-templated transcription"/>
    <property type="evidence" value="ECO:0007669"/>
    <property type="project" value="InterPro"/>
</dbReference>
<dbReference type="STRING" id="1917485.BOO69_04380"/>
<evidence type="ECO:0000313" key="5">
    <source>
        <dbReference type="EMBL" id="APE45288.1"/>
    </source>
</evidence>
<keyword evidence="6" id="KW-1185">Reference proteome</keyword>
<dbReference type="SUPFAM" id="SSF46894">
    <property type="entry name" value="C-terminal effector domain of the bipartite response regulators"/>
    <property type="match status" value="1"/>
</dbReference>
<gene>
    <name evidence="5" type="ORF">BOO69_04380</name>
</gene>
<evidence type="ECO:0000313" key="6">
    <source>
        <dbReference type="Proteomes" id="UP000181897"/>
    </source>
</evidence>
<proteinExistence type="predicted"/>
<dbReference type="PANTHER" id="PTHR44688">
    <property type="entry name" value="DNA-BINDING TRANSCRIPTIONAL ACTIVATOR DEVR_DOSR"/>
    <property type="match status" value="1"/>
</dbReference>
<dbReference type="EMBL" id="CP018076">
    <property type="protein sequence ID" value="APE45288.1"/>
    <property type="molecule type" value="Genomic_DNA"/>
</dbReference>
<dbReference type="SMART" id="SM00421">
    <property type="entry name" value="HTH_LUXR"/>
    <property type="match status" value="1"/>
</dbReference>
<evidence type="ECO:0000256" key="2">
    <source>
        <dbReference type="ARBA" id="ARBA00023125"/>
    </source>
</evidence>
<dbReference type="Gene3D" id="1.10.10.10">
    <property type="entry name" value="Winged helix-like DNA-binding domain superfamily/Winged helix DNA-binding domain"/>
    <property type="match status" value="1"/>
</dbReference>
<keyword evidence="1" id="KW-0805">Transcription regulation</keyword>
<sequence length="241" mass="26780">MKGLVGQCADAPDPERLWQAVLAFFHSRDIEMVSYHLGDTADLPGGRMGFVEDGFPEAWVCEYIESNLRVIDPIPELSKRLSRPFLWSEIEALGDLTEQEAAFMERRKKSDIGEGLALPVFGPKGRNAYFGVGFAKSAPAPNSKQIFELQCAAQVAHLRFCELIEPPRLRVDLSPRELEILRWMARGKSNGVIAEILGISRHTVDTMGRRLFDKLDVNDRTTAAIKGLGSGLIQISNLDVV</sequence>
<dbReference type="PANTHER" id="PTHR44688:SF16">
    <property type="entry name" value="DNA-BINDING TRANSCRIPTIONAL ACTIVATOR DEVR_DOSR"/>
    <property type="match status" value="1"/>
</dbReference>
<evidence type="ECO:0000256" key="1">
    <source>
        <dbReference type="ARBA" id="ARBA00023015"/>
    </source>
</evidence>
<evidence type="ECO:0000259" key="4">
    <source>
        <dbReference type="PROSITE" id="PS50043"/>
    </source>
</evidence>
<dbReference type="InterPro" id="IPR005143">
    <property type="entry name" value="TF_LuxR_autoind-bd_dom"/>
</dbReference>
<reference evidence="5 6" key="1">
    <citation type="submission" date="2016-11" db="EMBL/GenBank/DDBJ databases">
        <title>Complete genome sequence of Sulfitobacter sp. AM1-D1, a toxic bacteria associated with marine dinoflagellate Alexandrium minutum in East China Sea.</title>
        <authorList>
            <person name="Yang Q."/>
            <person name="Zhang X."/>
            <person name="Tian X."/>
        </authorList>
    </citation>
    <scope>NUCLEOTIDE SEQUENCE [LARGE SCALE GENOMIC DNA]</scope>
    <source>
        <strain evidence="5 6">AM1-D1</strain>
    </source>
</reference>
<dbReference type="InterPro" id="IPR036388">
    <property type="entry name" value="WH-like_DNA-bd_sf"/>
</dbReference>
<dbReference type="KEGG" id="suam:BOO69_04380"/>
<dbReference type="CDD" id="cd06170">
    <property type="entry name" value="LuxR_C_like"/>
    <property type="match status" value="1"/>
</dbReference>
<protein>
    <submittedName>
        <fullName evidence="5">LuxR family transcriptional regulator</fullName>
    </submittedName>
</protein>
<keyword evidence="2" id="KW-0238">DNA-binding</keyword>
<dbReference type="PRINTS" id="PR00038">
    <property type="entry name" value="HTHLUXR"/>
</dbReference>
<dbReference type="InterPro" id="IPR000792">
    <property type="entry name" value="Tscrpt_reg_LuxR_C"/>
</dbReference>
<dbReference type="PROSITE" id="PS00622">
    <property type="entry name" value="HTH_LUXR_1"/>
    <property type="match status" value="1"/>
</dbReference>